<dbReference type="InterPro" id="IPR017703">
    <property type="entry name" value="YgfZ/GCV_T_CS"/>
</dbReference>
<dbReference type="Pfam" id="PF25455">
    <property type="entry name" value="Beta-barrel_CAF17_C"/>
    <property type="match status" value="1"/>
</dbReference>
<dbReference type="GO" id="GO:0016226">
    <property type="term" value="P:iron-sulfur cluster assembly"/>
    <property type="evidence" value="ECO:0007669"/>
    <property type="project" value="TreeGrafter"/>
</dbReference>
<dbReference type="STRING" id="28573.A0A0U1M6I5"/>
<dbReference type="InterPro" id="IPR027266">
    <property type="entry name" value="TrmE/GcvT-like"/>
</dbReference>
<feature type="compositionally biased region" description="Acidic residues" evidence="6">
    <location>
        <begin position="452"/>
        <end position="465"/>
    </location>
</feature>
<dbReference type="InterPro" id="IPR057460">
    <property type="entry name" value="CAF17_C"/>
</dbReference>
<dbReference type="OrthoDB" id="191995at2759"/>
<dbReference type="Proteomes" id="UP000054383">
    <property type="component" value="Unassembled WGS sequence"/>
</dbReference>
<evidence type="ECO:0000256" key="4">
    <source>
        <dbReference type="ARBA" id="ARBA00093447"/>
    </source>
</evidence>
<evidence type="ECO:0000313" key="8">
    <source>
        <dbReference type="EMBL" id="CRG90650.1"/>
    </source>
</evidence>
<keyword evidence="2" id="KW-0809">Transit peptide</keyword>
<dbReference type="InterPro" id="IPR045179">
    <property type="entry name" value="YgfZ/GcvT"/>
</dbReference>
<comment type="similarity">
    <text evidence="4">Belongs to the GcvT family. CAF17/IBA57 subfamily.</text>
</comment>
<evidence type="ECO:0000313" key="9">
    <source>
        <dbReference type="Proteomes" id="UP000054383"/>
    </source>
</evidence>
<dbReference type="Gene3D" id="3.30.1360.120">
    <property type="entry name" value="Probable tRNA modification gtpase trme, domain 1"/>
    <property type="match status" value="1"/>
</dbReference>
<dbReference type="GO" id="GO:0005759">
    <property type="term" value="C:mitochondrial matrix"/>
    <property type="evidence" value="ECO:0007669"/>
    <property type="project" value="UniProtKB-SubCell"/>
</dbReference>
<dbReference type="PANTHER" id="PTHR22602">
    <property type="entry name" value="TRANSFERASE CAF17, MITOCHONDRIAL-RELATED"/>
    <property type="match status" value="1"/>
</dbReference>
<proteinExistence type="inferred from homology"/>
<protein>
    <recommendedName>
        <fullName evidence="5">Iron-sulfur cluster assembly factor IBA57 homolog, mitochondrial</fullName>
    </recommendedName>
</protein>
<organism evidence="8 9">
    <name type="scientific">Talaromyces islandicus</name>
    <name type="common">Penicillium islandicum</name>
    <dbReference type="NCBI Taxonomy" id="28573"/>
    <lineage>
        <taxon>Eukaryota</taxon>
        <taxon>Fungi</taxon>
        <taxon>Dikarya</taxon>
        <taxon>Ascomycota</taxon>
        <taxon>Pezizomycotina</taxon>
        <taxon>Eurotiomycetes</taxon>
        <taxon>Eurotiomycetidae</taxon>
        <taxon>Eurotiales</taxon>
        <taxon>Trichocomaceae</taxon>
        <taxon>Talaromyces</taxon>
        <taxon>Talaromyces sect. Islandici</taxon>
    </lineage>
</organism>
<feature type="region of interest" description="Disordered" evidence="6">
    <location>
        <begin position="432"/>
        <end position="465"/>
    </location>
</feature>
<evidence type="ECO:0000256" key="6">
    <source>
        <dbReference type="SAM" id="MobiDB-lite"/>
    </source>
</evidence>
<dbReference type="AlphaFoldDB" id="A0A0U1M6I5"/>
<dbReference type="OMA" id="NMLVAND"/>
<keyword evidence="9" id="KW-1185">Reference proteome</keyword>
<keyword evidence="3" id="KW-0496">Mitochondrion</keyword>
<evidence type="ECO:0000256" key="2">
    <source>
        <dbReference type="ARBA" id="ARBA00022946"/>
    </source>
</evidence>
<reference evidence="8 9" key="1">
    <citation type="submission" date="2015-04" db="EMBL/GenBank/DDBJ databases">
        <authorList>
            <person name="Syromyatnikov M.Y."/>
            <person name="Popov V.N."/>
        </authorList>
    </citation>
    <scope>NUCLEOTIDE SEQUENCE [LARGE SCALE GENOMIC DNA]</scope>
    <source>
        <strain evidence="8">WF-38-12</strain>
    </source>
</reference>
<name>A0A0U1M6I5_TALIS</name>
<feature type="domain" description="CAF17 C-terminal" evidence="7">
    <location>
        <begin position="302"/>
        <end position="421"/>
    </location>
</feature>
<comment type="subcellular location">
    <subcellularLocation>
        <location evidence="1">Mitochondrion matrix</location>
    </subcellularLocation>
</comment>
<dbReference type="NCBIfam" id="TIGR03317">
    <property type="entry name" value="ygfZ_signature"/>
    <property type="match status" value="1"/>
</dbReference>
<feature type="region of interest" description="Disordered" evidence="6">
    <location>
        <begin position="316"/>
        <end position="352"/>
    </location>
</feature>
<evidence type="ECO:0000259" key="7">
    <source>
        <dbReference type="Pfam" id="PF25455"/>
    </source>
</evidence>
<gene>
    <name evidence="8" type="ORF">PISL3812_07694</name>
</gene>
<evidence type="ECO:0000256" key="5">
    <source>
        <dbReference type="ARBA" id="ARBA00093637"/>
    </source>
</evidence>
<evidence type="ECO:0000256" key="1">
    <source>
        <dbReference type="ARBA" id="ARBA00004305"/>
    </source>
</evidence>
<feature type="compositionally biased region" description="Polar residues" evidence="6">
    <location>
        <begin position="316"/>
        <end position="325"/>
    </location>
</feature>
<sequence length="465" mass="50822">MATRRSTNFVCSRCLGNGKAFFSTSGRARQQQQLKHELPPVGPPASGYARLTNRALIAIGGVDSTSFLQGMVTQNMLMGKDPVSAARRTGSYSAFLNSQGRVLHDVFIYPMTPTNTGVNVGAEDPLWLIEVDKAEVKNLMKHLKKHKLRAKLTLRALEDGERSVWAAWNEHAESRWAAYNLDSDFPSQVSPTSLVAGCIDTRAPAFGSRLLTPGDDDLLAHLPEGSCSSSSSSKFAGGEVDLETYTLRRMLHGVAEGQAEITRESALPMECNMDLTRAIDFRKGCYVGQELTIRTHHTGVVRKRILPVQLYHEGNQLSSSSSNETPVYDPQTAVSLPPGGANISKTGGRKGRSAGKFITGIGNVGLGMCRLEMMTDITLTGEGSQYVPSQEFKVSLDGEAAQQQSADGQEVRVKAFLPPWVREYIMAGIARRAPAPRPSEGYEGFRARDMVEQLEEEEAEAEERR</sequence>
<accession>A0A0U1M6I5</accession>
<dbReference type="PANTHER" id="PTHR22602:SF0">
    <property type="entry name" value="TRANSFERASE CAF17, MITOCHONDRIAL-RELATED"/>
    <property type="match status" value="1"/>
</dbReference>
<evidence type="ECO:0000256" key="3">
    <source>
        <dbReference type="ARBA" id="ARBA00023128"/>
    </source>
</evidence>
<dbReference type="EMBL" id="CVMT01000008">
    <property type="protein sequence ID" value="CRG90650.1"/>
    <property type="molecule type" value="Genomic_DNA"/>
</dbReference>
<dbReference type="SUPFAM" id="SSF103025">
    <property type="entry name" value="Folate-binding domain"/>
    <property type="match status" value="1"/>
</dbReference>